<dbReference type="EMBL" id="CP000251">
    <property type="protein sequence ID" value="ABC82749.1"/>
    <property type="molecule type" value="Genomic_DNA"/>
</dbReference>
<dbReference type="InterPro" id="IPR041698">
    <property type="entry name" value="Methyltransf_25"/>
</dbReference>
<sequence>MMRARRRPMDVKQVFDGAAARYDALRRQLIPCFDGFYGAAVDLLPFDDGRPVRILDVGAGTGLLAEQVLARFPAAEVTLLDFSAEMLGRARARFAGRPARVTFRTGDYLRDPLGGPWDAIVSALSIHHLADGDKRALYGRAAAALAPGGILVNADNVLAEDPAVAARDRALWIRAIRATGLAEADLEAALERTRVDVLAPLALQLGWLRALGLAEVDCAYKWHHFAVFSGRRPVTDG</sequence>
<dbReference type="PANTHER" id="PTHR43591">
    <property type="entry name" value="METHYLTRANSFERASE"/>
    <property type="match status" value="1"/>
</dbReference>
<dbReference type="SUPFAM" id="SSF53335">
    <property type="entry name" value="S-adenosyl-L-methionine-dependent methyltransferases"/>
    <property type="match status" value="1"/>
</dbReference>
<evidence type="ECO:0000259" key="1">
    <source>
        <dbReference type="Pfam" id="PF13649"/>
    </source>
</evidence>
<dbReference type="AlphaFoldDB" id="Q2IDU2"/>
<dbReference type="Gene3D" id="3.40.50.150">
    <property type="entry name" value="Vaccinia Virus protein VP39"/>
    <property type="match status" value="1"/>
</dbReference>
<name>Q2IDU2_ANADE</name>
<dbReference type="InterPro" id="IPR029063">
    <property type="entry name" value="SAM-dependent_MTases_sf"/>
</dbReference>
<dbReference type="Proteomes" id="UP000001935">
    <property type="component" value="Chromosome"/>
</dbReference>
<dbReference type="eggNOG" id="COG2226">
    <property type="taxonomic scope" value="Bacteria"/>
</dbReference>
<evidence type="ECO:0000313" key="3">
    <source>
        <dbReference type="Proteomes" id="UP000001935"/>
    </source>
</evidence>
<protein>
    <submittedName>
        <fullName evidence="2">Methyltransferase type 12</fullName>
    </submittedName>
</protein>
<dbReference type="Pfam" id="PF13649">
    <property type="entry name" value="Methyltransf_25"/>
    <property type="match status" value="1"/>
</dbReference>
<gene>
    <name evidence="2" type="ordered locus">Adeh_2979</name>
</gene>
<dbReference type="GO" id="GO:0008168">
    <property type="term" value="F:methyltransferase activity"/>
    <property type="evidence" value="ECO:0007669"/>
    <property type="project" value="UniProtKB-KW"/>
</dbReference>
<evidence type="ECO:0000313" key="2">
    <source>
        <dbReference type="EMBL" id="ABC82749.1"/>
    </source>
</evidence>
<organism evidence="2 3">
    <name type="scientific">Anaeromyxobacter dehalogenans (strain 2CP-C)</name>
    <dbReference type="NCBI Taxonomy" id="290397"/>
    <lineage>
        <taxon>Bacteria</taxon>
        <taxon>Pseudomonadati</taxon>
        <taxon>Myxococcota</taxon>
        <taxon>Myxococcia</taxon>
        <taxon>Myxococcales</taxon>
        <taxon>Cystobacterineae</taxon>
        <taxon>Anaeromyxobacteraceae</taxon>
        <taxon>Anaeromyxobacter</taxon>
    </lineage>
</organism>
<dbReference type="CDD" id="cd02440">
    <property type="entry name" value="AdoMet_MTases"/>
    <property type="match status" value="1"/>
</dbReference>
<dbReference type="HOGENOM" id="CLU_081790_1_0_7"/>
<reference evidence="2 3" key="1">
    <citation type="submission" date="2006-01" db="EMBL/GenBank/DDBJ databases">
        <title>Complete sequence of Anaeromyxobacter dehalogenans 2CP-C.</title>
        <authorList>
            <consortium name="US DOE Joint Genome Institute"/>
            <person name="Copeland A."/>
            <person name="Lucas S."/>
            <person name="Lapidus A."/>
            <person name="Barry K."/>
            <person name="Detter J.C."/>
            <person name="Glavina T."/>
            <person name="Hammon N."/>
            <person name="Israni S."/>
            <person name="Pitluck S."/>
            <person name="Brettin T."/>
            <person name="Bruce D."/>
            <person name="Han C."/>
            <person name="Tapia R."/>
            <person name="Gilna P."/>
            <person name="Kiss H."/>
            <person name="Schmutz J."/>
            <person name="Larimer F."/>
            <person name="Land M."/>
            <person name="Kyrpides N."/>
            <person name="Anderson I."/>
            <person name="Sanford R.A."/>
            <person name="Ritalahti K.M."/>
            <person name="Thomas H.S."/>
            <person name="Kirby J.R."/>
            <person name="Zhulin I.B."/>
            <person name="Loeffler F.E."/>
            <person name="Richardson P."/>
        </authorList>
    </citation>
    <scope>NUCLEOTIDE SEQUENCE [LARGE SCALE GENOMIC DNA]</scope>
    <source>
        <strain evidence="2 3">2CP-C</strain>
    </source>
</reference>
<keyword evidence="2" id="KW-0489">Methyltransferase</keyword>
<keyword evidence="2" id="KW-0808">Transferase</keyword>
<dbReference type="KEGG" id="ade:Adeh_2979"/>
<dbReference type="STRING" id="290397.Adeh_2979"/>
<dbReference type="GO" id="GO:0032259">
    <property type="term" value="P:methylation"/>
    <property type="evidence" value="ECO:0007669"/>
    <property type="project" value="UniProtKB-KW"/>
</dbReference>
<feature type="domain" description="Methyltransferase" evidence="1">
    <location>
        <begin position="54"/>
        <end position="149"/>
    </location>
</feature>
<accession>Q2IDU2</accession>
<proteinExistence type="predicted"/>